<dbReference type="PROSITE" id="PS50014">
    <property type="entry name" value="BROMODOMAIN_2"/>
    <property type="match status" value="1"/>
</dbReference>
<evidence type="ECO:0000259" key="4">
    <source>
        <dbReference type="PROSITE" id="PS50014"/>
    </source>
</evidence>
<keyword evidence="6" id="KW-1185">Reference proteome</keyword>
<comment type="caution">
    <text evidence="5">The sequence shown here is derived from an EMBL/GenBank/DDBJ whole genome shotgun (WGS) entry which is preliminary data.</text>
</comment>
<dbReference type="InterPro" id="IPR036427">
    <property type="entry name" value="Bromodomain-like_sf"/>
</dbReference>
<dbReference type="Gene3D" id="1.20.920.10">
    <property type="entry name" value="Bromodomain-like"/>
    <property type="match status" value="1"/>
</dbReference>
<dbReference type="SMART" id="SM00297">
    <property type="entry name" value="BROMO"/>
    <property type="match status" value="1"/>
</dbReference>
<gene>
    <name evidence="5" type="ORF">C0Q70_09626</name>
</gene>
<name>A0A2T7PAC3_POMCA</name>
<dbReference type="Pfam" id="PF00439">
    <property type="entry name" value="Bromodomain"/>
    <property type="match status" value="1"/>
</dbReference>
<dbReference type="GO" id="GO:0035267">
    <property type="term" value="C:NuA4 histone acetyltransferase complex"/>
    <property type="evidence" value="ECO:0007669"/>
    <property type="project" value="TreeGrafter"/>
</dbReference>
<dbReference type="Proteomes" id="UP000245119">
    <property type="component" value="Linkage Group LG5"/>
</dbReference>
<feature type="compositionally biased region" description="Polar residues" evidence="3">
    <location>
        <begin position="378"/>
        <end position="388"/>
    </location>
</feature>
<feature type="compositionally biased region" description="Basic and acidic residues" evidence="3">
    <location>
        <begin position="486"/>
        <end position="516"/>
    </location>
</feature>
<evidence type="ECO:0000313" key="6">
    <source>
        <dbReference type="Proteomes" id="UP000245119"/>
    </source>
</evidence>
<dbReference type="PANTHER" id="PTHR15398">
    <property type="entry name" value="BROMODOMAIN-CONTAINING PROTEIN 8"/>
    <property type="match status" value="1"/>
</dbReference>
<sequence>MKVKGGILDNWSTREKLALGCSVMRSGDQNWVSVSRAIKPYGEHHRPPDWFQPRNCATQYSNLLEKVETPKRKRGDRGEVEIPAKQIVVKLTIERIEELKKQVVESQQRYKKLKRDIDSLYSGQWDEQIGEKLEQAQNEKKAEDEAKKEEERKLKELYAARAVAQSQRSKGIRSTSGGSQSNVSEPDDSTQDSVGENIDVSALTDEENSQIAPSVPAISSTTVTSISTPVSETPTVRTNPPPSPLLSQLLKSRHNSPYSLTRIKQEQEQNLKQEQQQQQDQQSIAGTEYATDQADEQDTSIRDSSSADSDAPVIQQQPLPKEAEESEPEAVISVKIEVSQNEPLEPSTTMETEEKSSPEKDQELEVRAKQEIKDELVSQESAASSESTIDLKPGVASEIKGEETDDKDSEEPKLEQTTDGEVESQDEGESGIEASFNNVDSEISIKEEPASPASSVLSSVSDTRGRGSRGRDRFRGRMGQRVTRKSMAEKDDTSSKHSEAELTDDETGRESDEVLSHHTSQSTSVVMPAFSESVPDSPASVGISDTEDEKAYKTWKKSIMLVWRAAANHKPMDLATIKKNIESGALRTTAEFQRDIMLMFTNAIMYNSSNHNVYKMAKEMYDDVMKQIEQYVSTQLMVQSSETKVLRQSRRSDLPDKEEDSKKRRGSVEQAQEGGKTKKRKTRGDEV</sequence>
<feature type="compositionally biased region" description="Basic and acidic residues" evidence="3">
    <location>
        <begin position="650"/>
        <end position="662"/>
    </location>
</feature>
<feature type="compositionally biased region" description="Polar residues" evidence="3">
    <location>
        <begin position="338"/>
        <end position="350"/>
    </location>
</feature>
<feature type="region of interest" description="Disordered" evidence="3">
    <location>
        <begin position="642"/>
        <end position="687"/>
    </location>
</feature>
<feature type="compositionally biased region" description="Low complexity" evidence="3">
    <location>
        <begin position="213"/>
        <end position="236"/>
    </location>
</feature>
<dbReference type="STRING" id="400727.A0A2T7PAC3"/>
<feature type="compositionally biased region" description="Basic and acidic residues" evidence="3">
    <location>
        <begin position="352"/>
        <end position="376"/>
    </location>
</feature>
<feature type="compositionally biased region" description="Basic and acidic residues" evidence="3">
    <location>
        <begin position="463"/>
        <end position="475"/>
    </location>
</feature>
<dbReference type="OrthoDB" id="1742084at2759"/>
<organism evidence="5 6">
    <name type="scientific">Pomacea canaliculata</name>
    <name type="common">Golden apple snail</name>
    <dbReference type="NCBI Taxonomy" id="400727"/>
    <lineage>
        <taxon>Eukaryota</taxon>
        <taxon>Metazoa</taxon>
        <taxon>Spiralia</taxon>
        <taxon>Lophotrochozoa</taxon>
        <taxon>Mollusca</taxon>
        <taxon>Gastropoda</taxon>
        <taxon>Caenogastropoda</taxon>
        <taxon>Architaenioglossa</taxon>
        <taxon>Ampullarioidea</taxon>
        <taxon>Ampullariidae</taxon>
        <taxon>Pomacea</taxon>
    </lineage>
</organism>
<evidence type="ECO:0000256" key="2">
    <source>
        <dbReference type="PROSITE-ProRule" id="PRU00035"/>
    </source>
</evidence>
<evidence type="ECO:0000256" key="1">
    <source>
        <dbReference type="ARBA" id="ARBA00023117"/>
    </source>
</evidence>
<proteinExistence type="predicted"/>
<dbReference type="SUPFAM" id="SSF47370">
    <property type="entry name" value="Bromodomain"/>
    <property type="match status" value="1"/>
</dbReference>
<protein>
    <recommendedName>
        <fullName evidence="4">Bromo domain-containing protein</fullName>
    </recommendedName>
</protein>
<dbReference type="InterPro" id="IPR001487">
    <property type="entry name" value="Bromodomain"/>
</dbReference>
<dbReference type="EMBL" id="PZQS01000005">
    <property type="protein sequence ID" value="PVD30362.1"/>
    <property type="molecule type" value="Genomic_DNA"/>
</dbReference>
<keyword evidence="1 2" id="KW-0103">Bromodomain</keyword>
<accession>A0A2T7PAC3</accession>
<evidence type="ECO:0000313" key="5">
    <source>
        <dbReference type="EMBL" id="PVD30362.1"/>
    </source>
</evidence>
<reference evidence="5 6" key="1">
    <citation type="submission" date="2018-04" db="EMBL/GenBank/DDBJ databases">
        <title>The genome of golden apple snail Pomacea canaliculata provides insight into stress tolerance and invasive adaptation.</title>
        <authorList>
            <person name="Liu C."/>
            <person name="Liu B."/>
            <person name="Ren Y."/>
            <person name="Zhang Y."/>
            <person name="Wang H."/>
            <person name="Li S."/>
            <person name="Jiang F."/>
            <person name="Yin L."/>
            <person name="Zhang G."/>
            <person name="Qian W."/>
            <person name="Fan W."/>
        </authorList>
    </citation>
    <scope>NUCLEOTIDE SEQUENCE [LARGE SCALE GENOMIC DNA]</scope>
    <source>
        <strain evidence="5">SZHN2017</strain>
        <tissue evidence="5">Muscle</tissue>
    </source>
</reference>
<feature type="compositionally biased region" description="Low complexity" evidence="3">
    <location>
        <begin position="450"/>
        <end position="461"/>
    </location>
</feature>
<dbReference type="AlphaFoldDB" id="A0A2T7PAC3"/>
<feature type="domain" description="Bromo" evidence="4">
    <location>
        <begin position="569"/>
        <end position="614"/>
    </location>
</feature>
<feature type="compositionally biased region" description="Polar residues" evidence="3">
    <location>
        <begin position="164"/>
        <end position="184"/>
    </location>
</feature>
<feature type="region of interest" description="Disordered" evidence="3">
    <location>
        <begin position="162"/>
        <end position="545"/>
    </location>
</feature>
<feature type="compositionally biased region" description="Acidic residues" evidence="3">
    <location>
        <begin position="418"/>
        <end position="430"/>
    </location>
</feature>
<evidence type="ECO:0000256" key="3">
    <source>
        <dbReference type="SAM" id="MobiDB-lite"/>
    </source>
</evidence>
<feature type="compositionally biased region" description="Basic residues" evidence="3">
    <location>
        <begin position="677"/>
        <end position="687"/>
    </location>
</feature>
<feature type="compositionally biased region" description="Low complexity" evidence="3">
    <location>
        <begin position="272"/>
        <end position="282"/>
    </location>
</feature>
<dbReference type="PRINTS" id="PR00503">
    <property type="entry name" value="BROMODOMAIN"/>
</dbReference>
<dbReference type="PANTHER" id="PTHR15398:SF4">
    <property type="entry name" value="BROMODOMAIN-CONTAINING PROTEIN 8 ISOFORM X1"/>
    <property type="match status" value="1"/>
</dbReference>